<name>A0A2D3I789_9VIRU</name>
<organism evidence="2">
    <name type="scientific">White spot syndrome virus</name>
    <dbReference type="NCBI Taxonomy" id="342409"/>
    <lineage>
        <taxon>Viruses</taxon>
        <taxon>Viruses incertae sedis</taxon>
        <taxon>Naldaviricetes</taxon>
        <taxon>Nimaviridae</taxon>
        <taxon>Whispovirus</taxon>
    </lineage>
</organism>
<feature type="compositionally biased region" description="Basic and acidic residues" evidence="1">
    <location>
        <begin position="15"/>
        <end position="28"/>
    </location>
</feature>
<proteinExistence type="predicted"/>
<reference evidence="2" key="1">
    <citation type="journal article" date="2018" name="Aquaculture">
        <title>Complete genome sequence of a white spot syndrome virus associated with a disease incursion in Australia.</title>
        <authorList>
            <person name="Oakey J."/>
            <person name="Smith C.S."/>
        </authorList>
    </citation>
    <scope>NUCLEOTIDE SEQUENCE [LARGE SCALE GENOMIC DNA]</scope>
    <source>
        <strain evidence="2">WSSV-AU</strain>
    </source>
</reference>
<evidence type="ECO:0000256" key="1">
    <source>
        <dbReference type="SAM" id="MobiDB-lite"/>
    </source>
</evidence>
<dbReference type="EMBL" id="MF768985">
    <property type="protein sequence ID" value="ATU84253.1"/>
    <property type="molecule type" value="Genomic_DNA"/>
</dbReference>
<feature type="region of interest" description="Disordered" evidence="1">
    <location>
        <begin position="1"/>
        <end position="59"/>
    </location>
</feature>
<sequence>MRWDQYQEWAVHSRKPLEKERGKEDQKHQMVGPRKLTKNQRRVRKNPPPVVPYSRGYLK</sequence>
<accession>A0A2D3I789</accession>
<protein>
    <submittedName>
        <fullName evidence="2">ORF1324</fullName>
    </submittedName>
</protein>
<evidence type="ECO:0000313" key="2">
    <source>
        <dbReference type="EMBL" id="ATU84253.1"/>
    </source>
</evidence>
<dbReference type="Proteomes" id="UP000267516">
    <property type="component" value="Segment"/>
</dbReference>
<feature type="compositionally biased region" description="Basic residues" evidence="1">
    <location>
        <begin position="35"/>
        <end position="45"/>
    </location>
</feature>